<reference evidence="2" key="2">
    <citation type="submission" date="2022-06" db="UniProtKB">
        <authorList>
            <consortium name="EnsemblMetazoa"/>
        </authorList>
    </citation>
    <scope>IDENTIFICATION</scope>
    <source>
        <strain evidence="2">DF5081</strain>
    </source>
</reference>
<protein>
    <submittedName>
        <fullName evidence="2">Uncharacterized protein</fullName>
    </submittedName>
</protein>
<dbReference type="InterPro" id="IPR003839">
    <property type="entry name" value="7TM_GPCR_serpentine_rcpt_Sru"/>
</dbReference>
<feature type="transmembrane region" description="Helical" evidence="1">
    <location>
        <begin position="59"/>
        <end position="83"/>
    </location>
</feature>
<reference evidence="3" key="1">
    <citation type="submission" date="2010-08" db="EMBL/GenBank/DDBJ databases">
        <authorList>
            <consortium name="Caenorhabditis japonica Sequencing Consortium"/>
            <person name="Wilson R.K."/>
        </authorList>
    </citation>
    <scope>NUCLEOTIDE SEQUENCE [LARGE SCALE GENOMIC DNA]</scope>
    <source>
        <strain evidence="3">DF5081</strain>
    </source>
</reference>
<accession>A0A8R1DFH2</accession>
<dbReference type="EnsemblMetazoa" id="CJA00969.1">
    <property type="protein sequence ID" value="CJA00969.1"/>
    <property type="gene ID" value="WBGene00120173"/>
</dbReference>
<dbReference type="AlphaFoldDB" id="A0A8R1DFH2"/>
<dbReference type="Pfam" id="PF10322">
    <property type="entry name" value="7TM_GPCR_Sru"/>
    <property type="match status" value="1"/>
</dbReference>
<feature type="transmembrane region" description="Helical" evidence="1">
    <location>
        <begin position="119"/>
        <end position="138"/>
    </location>
</feature>
<feature type="transmembrane region" description="Helical" evidence="1">
    <location>
        <begin position="29"/>
        <end position="47"/>
    </location>
</feature>
<keyword evidence="3" id="KW-1185">Reference proteome</keyword>
<dbReference type="PANTHER" id="PTHR46045:SF6">
    <property type="entry name" value="SERPENTINE RECEPTOR, CLASS U"/>
    <property type="match status" value="1"/>
</dbReference>
<organism evidence="2 3">
    <name type="scientific">Caenorhabditis japonica</name>
    <dbReference type="NCBI Taxonomy" id="281687"/>
    <lineage>
        <taxon>Eukaryota</taxon>
        <taxon>Metazoa</taxon>
        <taxon>Ecdysozoa</taxon>
        <taxon>Nematoda</taxon>
        <taxon>Chromadorea</taxon>
        <taxon>Rhabditida</taxon>
        <taxon>Rhabditina</taxon>
        <taxon>Rhabditomorpha</taxon>
        <taxon>Rhabditoidea</taxon>
        <taxon>Rhabditidae</taxon>
        <taxon>Peloderinae</taxon>
        <taxon>Caenorhabditis</taxon>
    </lineage>
</organism>
<dbReference type="PANTHER" id="PTHR46045">
    <property type="entry name" value="SERPENTINE RECEPTOR, CLASS U-RELATED"/>
    <property type="match status" value="1"/>
</dbReference>
<keyword evidence="1" id="KW-1133">Transmembrane helix</keyword>
<sequence>MYRLPATGILTHWCSRTAPSGALSLVVFFYYYSAYTVMLFPSFLSVVRLRLIICPNSPFTLILVRCCPPFIFIYPLFFTFFLVPATGICKPLDEPYPFGALMIYYFGSFHGIHNSPIYLVNVVVWMVVGGVVNAVLLLKLTSFNYQLG</sequence>
<evidence type="ECO:0000313" key="3">
    <source>
        <dbReference type="Proteomes" id="UP000005237"/>
    </source>
</evidence>
<keyword evidence="1" id="KW-0812">Transmembrane</keyword>
<evidence type="ECO:0000256" key="1">
    <source>
        <dbReference type="SAM" id="Phobius"/>
    </source>
</evidence>
<proteinExistence type="predicted"/>
<keyword evidence="1" id="KW-0472">Membrane</keyword>
<name>A0A8R1DFH2_CAEJA</name>
<dbReference type="Proteomes" id="UP000005237">
    <property type="component" value="Unassembled WGS sequence"/>
</dbReference>
<evidence type="ECO:0000313" key="2">
    <source>
        <dbReference type="EnsemblMetazoa" id="CJA00969.1"/>
    </source>
</evidence>